<reference evidence="1 2" key="1">
    <citation type="submission" date="2018-07" db="EMBL/GenBank/DDBJ databases">
        <title>Genomic Encyclopedia of Type Strains, Phase III (KMG-III): the genomes of soil and plant-associated and newly described type strains.</title>
        <authorList>
            <person name="Whitman W."/>
        </authorList>
    </citation>
    <scope>NUCLEOTIDE SEQUENCE [LARGE SCALE GENOMIC DNA]</scope>
    <source>
        <strain evidence="1 2">CECT 7287</strain>
    </source>
</reference>
<dbReference type="OrthoDB" id="9795222at2"/>
<dbReference type="Proteomes" id="UP000256977">
    <property type="component" value="Unassembled WGS sequence"/>
</dbReference>
<dbReference type="EMBL" id="QRDZ01000010">
    <property type="protein sequence ID" value="RED76872.1"/>
    <property type="molecule type" value="Genomic_DNA"/>
</dbReference>
<dbReference type="InterPro" id="IPR011050">
    <property type="entry name" value="Pectin_lyase_fold/virulence"/>
</dbReference>
<evidence type="ECO:0000313" key="2">
    <source>
        <dbReference type="Proteomes" id="UP000256977"/>
    </source>
</evidence>
<evidence type="ECO:0000313" key="1">
    <source>
        <dbReference type="EMBL" id="RED76872.1"/>
    </source>
</evidence>
<protein>
    <recommendedName>
        <fullName evidence="3">Glycosyl hydrolase family 28</fullName>
    </recommendedName>
</protein>
<dbReference type="AlphaFoldDB" id="A0A3D9JS48"/>
<proteinExistence type="predicted"/>
<dbReference type="SUPFAM" id="SSF51126">
    <property type="entry name" value="Pectin lyase-like"/>
    <property type="match status" value="1"/>
</dbReference>
<keyword evidence="2" id="KW-1185">Reference proteome</keyword>
<dbReference type="Gene3D" id="2.160.20.10">
    <property type="entry name" value="Single-stranded right-handed beta-helix, Pectin lyase-like"/>
    <property type="match status" value="1"/>
</dbReference>
<dbReference type="InterPro" id="IPR012334">
    <property type="entry name" value="Pectin_lyas_fold"/>
</dbReference>
<sequence length="469" mass="51818">MSNSRKDANGMVVKTVYASSVATLDSNVFTGGGTNVTRQLQEVLDRALVDGGIHLVMDGAALVSGLVVHSNTTIECLTKDCGFFLDEQSNCSIVINADRDKKVIKSRSISLLGGTYNHNAQNQLHHAPTDQRDLVFGTPGEPDFFDGRLVMALEFYGVEYLTIKDITIRNQRSWAAIICNWRHVVVENVHIDLIDHMSGQNQDGLHFWGPGRFLTVKNLSGRTGDDILALAPDELDRESDITDVEVDGVFMDNVDQGIRLLSRAKGRLDRVTIRNVSGTYKCFGFYINPWFSEDYGSFGNIVIENVDLRQSEPNYHYTNPFLFRIGGNIECLTLKNIRHHFPSDDRPIAEIGIPFVDKKKNIEKGQGQHIHTVIIDGLTILEEGGATANAEYIKVAGPVENLVLKNVMAVRKNDAPCGKIVSIDEEAGSVENLLIDGVYSKGYECFADTRGKASNVDILNTICDGKPLK</sequence>
<gene>
    <name evidence="1" type="ORF">DFP98_11091</name>
</gene>
<organism evidence="1 2">
    <name type="scientific">Cohnella phaseoli</name>
    <dbReference type="NCBI Taxonomy" id="456490"/>
    <lineage>
        <taxon>Bacteria</taxon>
        <taxon>Bacillati</taxon>
        <taxon>Bacillota</taxon>
        <taxon>Bacilli</taxon>
        <taxon>Bacillales</taxon>
        <taxon>Paenibacillaceae</taxon>
        <taxon>Cohnella</taxon>
    </lineage>
</organism>
<comment type="caution">
    <text evidence="1">The sequence shown here is derived from an EMBL/GenBank/DDBJ whole genome shotgun (WGS) entry which is preliminary data.</text>
</comment>
<accession>A0A3D9JS48</accession>
<name>A0A3D9JS48_9BACL</name>
<dbReference type="RefSeq" id="WP_147310190.1">
    <property type="nucleotide sequence ID" value="NZ_QRDZ01000010.1"/>
</dbReference>
<evidence type="ECO:0008006" key="3">
    <source>
        <dbReference type="Google" id="ProtNLM"/>
    </source>
</evidence>